<feature type="compositionally biased region" description="Basic and acidic residues" evidence="6">
    <location>
        <begin position="23"/>
        <end position="33"/>
    </location>
</feature>
<dbReference type="Gene3D" id="3.30.60.90">
    <property type="match status" value="1"/>
</dbReference>
<evidence type="ECO:0000256" key="6">
    <source>
        <dbReference type="SAM" id="MobiDB-lite"/>
    </source>
</evidence>
<proteinExistence type="predicted"/>
<feature type="region of interest" description="Disordered" evidence="6">
    <location>
        <begin position="166"/>
        <end position="192"/>
    </location>
</feature>
<organism evidence="10 11">
    <name type="scientific">Amblyomma americanum</name>
    <name type="common">Lone star tick</name>
    <dbReference type="NCBI Taxonomy" id="6943"/>
    <lineage>
        <taxon>Eukaryota</taxon>
        <taxon>Metazoa</taxon>
        <taxon>Ecdysozoa</taxon>
        <taxon>Arthropoda</taxon>
        <taxon>Chelicerata</taxon>
        <taxon>Arachnida</taxon>
        <taxon>Acari</taxon>
        <taxon>Parasitiformes</taxon>
        <taxon>Ixodida</taxon>
        <taxon>Ixodoidea</taxon>
        <taxon>Ixodidae</taxon>
        <taxon>Amblyomminae</taxon>
        <taxon>Amblyomma</taxon>
    </lineage>
</organism>
<dbReference type="InterPro" id="IPR017930">
    <property type="entry name" value="Myb_dom"/>
</dbReference>
<dbReference type="SMART" id="SM00717">
    <property type="entry name" value="SANT"/>
    <property type="match status" value="1"/>
</dbReference>
<dbReference type="Gene3D" id="1.10.10.60">
    <property type="entry name" value="Homeodomain-like"/>
    <property type="match status" value="1"/>
</dbReference>
<evidence type="ECO:0000313" key="10">
    <source>
        <dbReference type="EMBL" id="KAK8775426.1"/>
    </source>
</evidence>
<dbReference type="InterPro" id="IPR037830">
    <property type="entry name" value="ZZZ3"/>
</dbReference>
<feature type="domain" description="ZZ-type" evidence="8">
    <location>
        <begin position="394"/>
        <end position="453"/>
    </location>
</feature>
<comment type="subcellular location">
    <subcellularLocation>
        <location evidence="1">Nucleus</location>
    </subcellularLocation>
</comment>
<evidence type="ECO:0000256" key="4">
    <source>
        <dbReference type="ARBA" id="ARBA00022833"/>
    </source>
</evidence>
<evidence type="ECO:0008006" key="12">
    <source>
        <dbReference type="Google" id="ProtNLM"/>
    </source>
</evidence>
<evidence type="ECO:0000256" key="5">
    <source>
        <dbReference type="PROSITE-ProRule" id="PRU00228"/>
    </source>
</evidence>
<dbReference type="PANTHER" id="PTHR22705">
    <property type="entry name" value="ZINC FINGER, ZZ DOMAIN CONTAINING 3"/>
    <property type="match status" value="1"/>
</dbReference>
<dbReference type="SUPFAM" id="SSF57850">
    <property type="entry name" value="RING/U-box"/>
    <property type="match status" value="1"/>
</dbReference>
<dbReference type="SUPFAM" id="SSF46689">
    <property type="entry name" value="Homeodomain-like"/>
    <property type="match status" value="1"/>
</dbReference>
<feature type="domain" description="Myb-like" evidence="7">
    <location>
        <begin position="207"/>
        <end position="263"/>
    </location>
</feature>
<dbReference type="PANTHER" id="PTHR22705:SF0">
    <property type="entry name" value="ZZ-TYPE ZINC FINGER-CONTAINING PROTEIN 3"/>
    <property type="match status" value="1"/>
</dbReference>
<name>A0AAQ4EL02_AMBAM</name>
<evidence type="ECO:0000259" key="8">
    <source>
        <dbReference type="PROSITE" id="PS50135"/>
    </source>
</evidence>
<keyword evidence="3 5" id="KW-0863">Zinc-finger</keyword>
<keyword evidence="2" id="KW-0479">Metal-binding</keyword>
<feature type="compositionally biased region" description="Basic residues" evidence="6">
    <location>
        <begin position="290"/>
        <end position="301"/>
    </location>
</feature>
<feature type="domain" description="HTH myb-type" evidence="9">
    <location>
        <begin position="215"/>
        <end position="267"/>
    </location>
</feature>
<dbReference type="InterPro" id="IPR000433">
    <property type="entry name" value="Znf_ZZ"/>
</dbReference>
<comment type="caution">
    <text evidence="10">The sequence shown here is derived from an EMBL/GenBank/DDBJ whole genome shotgun (WGS) entry which is preliminary data.</text>
</comment>
<accession>A0AAQ4EL02</accession>
<dbReference type="PROSITE" id="PS50135">
    <property type="entry name" value="ZF_ZZ_2"/>
    <property type="match status" value="1"/>
</dbReference>
<keyword evidence="11" id="KW-1185">Reference proteome</keyword>
<dbReference type="PROSITE" id="PS51294">
    <property type="entry name" value="HTH_MYB"/>
    <property type="match status" value="1"/>
</dbReference>
<dbReference type="GO" id="GO:0005634">
    <property type="term" value="C:nucleus"/>
    <property type="evidence" value="ECO:0007669"/>
    <property type="project" value="UniProtKB-SubCell"/>
</dbReference>
<dbReference type="InterPro" id="IPR009057">
    <property type="entry name" value="Homeodomain-like_sf"/>
</dbReference>
<feature type="compositionally biased region" description="Polar residues" evidence="6">
    <location>
        <begin position="11"/>
        <end position="22"/>
    </location>
</feature>
<dbReference type="InterPro" id="IPR043145">
    <property type="entry name" value="Znf_ZZ_sf"/>
</dbReference>
<dbReference type="PROSITE" id="PS50090">
    <property type="entry name" value="MYB_LIKE"/>
    <property type="match status" value="1"/>
</dbReference>
<protein>
    <recommendedName>
        <fullName evidence="12">ZZ-type zinc finger-containing protein 3</fullName>
    </recommendedName>
</protein>
<evidence type="ECO:0000259" key="7">
    <source>
        <dbReference type="PROSITE" id="PS50090"/>
    </source>
</evidence>
<gene>
    <name evidence="10" type="ORF">V5799_031229</name>
</gene>
<dbReference type="Pfam" id="PF00249">
    <property type="entry name" value="Myb_DNA-binding"/>
    <property type="match status" value="1"/>
</dbReference>
<feature type="region of interest" description="Disordered" evidence="6">
    <location>
        <begin position="278"/>
        <end position="304"/>
    </location>
</feature>
<feature type="region of interest" description="Disordered" evidence="6">
    <location>
        <begin position="1"/>
        <end position="60"/>
    </location>
</feature>
<dbReference type="Proteomes" id="UP001321473">
    <property type="component" value="Unassembled WGS sequence"/>
</dbReference>
<evidence type="ECO:0000256" key="1">
    <source>
        <dbReference type="ARBA" id="ARBA00004123"/>
    </source>
</evidence>
<dbReference type="InterPro" id="IPR001005">
    <property type="entry name" value="SANT/Myb"/>
</dbReference>
<reference evidence="10 11" key="1">
    <citation type="journal article" date="2023" name="Arcadia Sci">
        <title>De novo assembly of a long-read Amblyomma americanum tick genome.</title>
        <authorList>
            <person name="Chou S."/>
            <person name="Poskanzer K.E."/>
            <person name="Rollins M."/>
            <person name="Thuy-Boun P.S."/>
        </authorList>
    </citation>
    <scope>NUCLEOTIDE SEQUENCE [LARGE SCALE GENOMIC DNA]</scope>
    <source>
        <strain evidence="10">F_SG_1</strain>
        <tissue evidence="10">Salivary glands</tissue>
    </source>
</reference>
<dbReference type="GO" id="GO:0070461">
    <property type="term" value="C:SAGA-type complex"/>
    <property type="evidence" value="ECO:0007669"/>
    <property type="project" value="UniProtKB-ARBA"/>
</dbReference>
<sequence>MEAGSEEQPAVTATQRDPTLDNSQDRQDHDTKNGDCSPQTATNALDGPSTRDGGVQEQSGEDLDDIGEFFFESDHLALRGNSDYRNALKTLAVLEAQRVQVVQDIEKLIEVRDEALEDPIRFVERLQKKEDLGIPVPQLVAPIPNIDWSEYSLMGIQRGIEGKRQFTRHAAKTEPKGAETSQAQGQGSSGINGGNILIRGRVFSENKPATFNQLWTAEEQKRLEELLLKFPPEEIESRRWEKIASALGNRTPTQVASRVQKYFIKLAKAGLPVPGRIPNVTAPRKIGTGHTRRGYHHHHGSQKSSTYLFSQSTFFASHRPPVFMNDADDDSCSSSWGHLESSNSGSQGKSEARPGNEDDADLDAAVKESAEYQELLALRKVREERMKRTGLAQHVGFRCDRCECAPIMGTRWHCTDCPTGTSIDFCNDCVDCMHETATHKDDHHLEPIRVAQDCSTFHDRDYMSFTGADYNYLDPNYLPGSS</sequence>
<evidence type="ECO:0000313" key="11">
    <source>
        <dbReference type="Proteomes" id="UP001321473"/>
    </source>
</evidence>
<evidence type="ECO:0000259" key="9">
    <source>
        <dbReference type="PROSITE" id="PS51294"/>
    </source>
</evidence>
<dbReference type="CDD" id="cd00167">
    <property type="entry name" value="SANT"/>
    <property type="match status" value="1"/>
</dbReference>
<evidence type="ECO:0000256" key="2">
    <source>
        <dbReference type="ARBA" id="ARBA00022723"/>
    </source>
</evidence>
<dbReference type="GO" id="GO:0008270">
    <property type="term" value="F:zinc ion binding"/>
    <property type="evidence" value="ECO:0007669"/>
    <property type="project" value="UniProtKB-KW"/>
</dbReference>
<dbReference type="EMBL" id="JARKHS020014160">
    <property type="protein sequence ID" value="KAK8775426.1"/>
    <property type="molecule type" value="Genomic_DNA"/>
</dbReference>
<feature type="compositionally biased region" description="Polar residues" evidence="6">
    <location>
        <begin position="34"/>
        <end position="43"/>
    </location>
</feature>
<keyword evidence="4" id="KW-0862">Zinc</keyword>
<feature type="region of interest" description="Disordered" evidence="6">
    <location>
        <begin position="334"/>
        <end position="359"/>
    </location>
</feature>
<feature type="compositionally biased region" description="Polar residues" evidence="6">
    <location>
        <begin position="334"/>
        <end position="349"/>
    </location>
</feature>
<evidence type="ECO:0000256" key="3">
    <source>
        <dbReference type="ARBA" id="ARBA00022771"/>
    </source>
</evidence>
<dbReference type="AlphaFoldDB" id="A0AAQ4EL02"/>